<evidence type="ECO:0000256" key="4">
    <source>
        <dbReference type="ARBA" id="ARBA00023163"/>
    </source>
</evidence>
<keyword evidence="1" id="KW-0678">Repressor</keyword>
<dbReference type="PRINTS" id="PR00037">
    <property type="entry name" value="HTHLACR"/>
</dbReference>
<dbReference type="PANTHER" id="PTHR30363:SF4">
    <property type="entry name" value="GLYCEROL-3-PHOSPHATE REGULON REPRESSOR"/>
    <property type="match status" value="1"/>
</dbReference>
<evidence type="ECO:0000259" key="5">
    <source>
        <dbReference type="PROSITE" id="PS51000"/>
    </source>
</evidence>
<proteinExistence type="predicted"/>
<dbReference type="Proteomes" id="UP000422108">
    <property type="component" value="Chromosome"/>
</dbReference>
<keyword evidence="7" id="KW-1185">Reference proteome</keyword>
<dbReference type="PROSITE" id="PS51000">
    <property type="entry name" value="HTH_DEOR_2"/>
    <property type="match status" value="1"/>
</dbReference>
<keyword evidence="2" id="KW-0805">Transcription regulation</keyword>
<accession>A0A5K8AB02</accession>
<gene>
    <name evidence="6" type="ORF">DSCOOX_28910</name>
</gene>
<organism evidence="6 7">
    <name type="scientific">Desulfosarcina ovata subsp. ovata</name>
    <dbReference type="NCBI Taxonomy" id="2752305"/>
    <lineage>
        <taxon>Bacteria</taxon>
        <taxon>Pseudomonadati</taxon>
        <taxon>Thermodesulfobacteriota</taxon>
        <taxon>Desulfobacteria</taxon>
        <taxon>Desulfobacterales</taxon>
        <taxon>Desulfosarcinaceae</taxon>
        <taxon>Desulfosarcina</taxon>
    </lineage>
</organism>
<dbReference type="PANTHER" id="PTHR30363">
    <property type="entry name" value="HTH-TYPE TRANSCRIPTIONAL REGULATOR SRLR-RELATED"/>
    <property type="match status" value="1"/>
</dbReference>
<dbReference type="EMBL" id="AP021879">
    <property type="protein sequence ID" value="BBO89711.1"/>
    <property type="molecule type" value="Genomic_DNA"/>
</dbReference>
<dbReference type="Pfam" id="PF00455">
    <property type="entry name" value="DeoRC"/>
    <property type="match status" value="1"/>
</dbReference>
<dbReference type="InterPro" id="IPR018356">
    <property type="entry name" value="Tscrpt_reg_HTH_DeoR_CS"/>
</dbReference>
<reference evidence="6 7" key="1">
    <citation type="submission" date="2019-11" db="EMBL/GenBank/DDBJ databases">
        <title>Comparative genomics of hydrocarbon-degrading Desulfosarcina strains.</title>
        <authorList>
            <person name="Watanabe M."/>
            <person name="Kojima H."/>
            <person name="Fukui M."/>
        </authorList>
    </citation>
    <scope>NUCLEOTIDE SEQUENCE [LARGE SCALE GENOMIC DNA]</scope>
    <source>
        <strain evidence="7">oXyS1</strain>
    </source>
</reference>
<dbReference type="GO" id="GO:0003677">
    <property type="term" value="F:DNA binding"/>
    <property type="evidence" value="ECO:0007669"/>
    <property type="project" value="UniProtKB-KW"/>
</dbReference>
<feature type="domain" description="HTH deoR-type" evidence="5">
    <location>
        <begin position="5"/>
        <end position="60"/>
    </location>
</feature>
<dbReference type="GO" id="GO:0003700">
    <property type="term" value="F:DNA-binding transcription factor activity"/>
    <property type="evidence" value="ECO:0007669"/>
    <property type="project" value="InterPro"/>
</dbReference>
<dbReference type="InterPro" id="IPR001034">
    <property type="entry name" value="DeoR_HTH"/>
</dbReference>
<dbReference type="AlphaFoldDB" id="A0A5K8AB02"/>
<evidence type="ECO:0000313" key="7">
    <source>
        <dbReference type="Proteomes" id="UP000422108"/>
    </source>
</evidence>
<evidence type="ECO:0000256" key="3">
    <source>
        <dbReference type="ARBA" id="ARBA00023125"/>
    </source>
</evidence>
<dbReference type="InterPro" id="IPR036388">
    <property type="entry name" value="WH-like_DNA-bd_sf"/>
</dbReference>
<name>A0A5K8AB02_9BACT</name>
<evidence type="ECO:0000256" key="1">
    <source>
        <dbReference type="ARBA" id="ARBA00022491"/>
    </source>
</evidence>
<dbReference type="PROSITE" id="PS00894">
    <property type="entry name" value="HTH_DEOR_1"/>
    <property type="match status" value="1"/>
</dbReference>
<dbReference type="SMART" id="SM01134">
    <property type="entry name" value="DeoRC"/>
    <property type="match status" value="1"/>
</dbReference>
<dbReference type="Gene3D" id="3.40.50.1360">
    <property type="match status" value="1"/>
</dbReference>
<dbReference type="SUPFAM" id="SSF46785">
    <property type="entry name" value="Winged helix' DNA-binding domain"/>
    <property type="match status" value="1"/>
</dbReference>
<evidence type="ECO:0000256" key="2">
    <source>
        <dbReference type="ARBA" id="ARBA00023015"/>
    </source>
</evidence>
<dbReference type="InterPro" id="IPR037171">
    <property type="entry name" value="NagB/RpiA_transferase-like"/>
</dbReference>
<sequence length="258" mass="28651">MANKKTLRQNEIITLLRESPAMRVNELAGTLNVTAETIRRDLDEMTEKGLLERTYGGAILRLEQEPGINVRHSLLVREREAIARQTVKEIKGASHLMIGSGATTVHVARYIAAEMSNLTVIVHSFGVAIELVHNPTIRVLMAPGVYSPTEGANHGEHTLRFLEKFWVDYTIVSASGLSLEGPCDALIDAGEVYATMMSRAFQTVLTADQSKFNLKFPARFAYWGEVDLLVTDARPTDRLATMLERHGVNLRVAPPRPF</sequence>
<dbReference type="InterPro" id="IPR050313">
    <property type="entry name" value="Carb_Metab_HTH_regulators"/>
</dbReference>
<dbReference type="SUPFAM" id="SSF100950">
    <property type="entry name" value="NagB/RpiA/CoA transferase-like"/>
    <property type="match status" value="1"/>
</dbReference>
<dbReference type="Gene3D" id="1.10.10.10">
    <property type="entry name" value="Winged helix-like DNA-binding domain superfamily/Winged helix DNA-binding domain"/>
    <property type="match status" value="1"/>
</dbReference>
<dbReference type="Pfam" id="PF08220">
    <property type="entry name" value="HTH_DeoR"/>
    <property type="match status" value="1"/>
</dbReference>
<dbReference type="InterPro" id="IPR014036">
    <property type="entry name" value="DeoR-like_C"/>
</dbReference>
<protein>
    <submittedName>
        <fullName evidence="6">DeoR family transcriptional regulator</fullName>
    </submittedName>
</protein>
<dbReference type="SMART" id="SM00420">
    <property type="entry name" value="HTH_DEOR"/>
    <property type="match status" value="1"/>
</dbReference>
<keyword evidence="3" id="KW-0238">DNA-binding</keyword>
<dbReference type="InterPro" id="IPR036390">
    <property type="entry name" value="WH_DNA-bd_sf"/>
</dbReference>
<evidence type="ECO:0000313" key="6">
    <source>
        <dbReference type="EMBL" id="BBO89711.1"/>
    </source>
</evidence>
<keyword evidence="4" id="KW-0804">Transcription</keyword>
<dbReference type="RefSeq" id="WP_155310858.1">
    <property type="nucleotide sequence ID" value="NZ_AP021879.1"/>
</dbReference>